<organism evidence="1 2">
    <name type="scientific">Cercophora newfieldiana</name>
    <dbReference type="NCBI Taxonomy" id="92897"/>
    <lineage>
        <taxon>Eukaryota</taxon>
        <taxon>Fungi</taxon>
        <taxon>Dikarya</taxon>
        <taxon>Ascomycota</taxon>
        <taxon>Pezizomycotina</taxon>
        <taxon>Sordariomycetes</taxon>
        <taxon>Sordariomycetidae</taxon>
        <taxon>Sordariales</taxon>
        <taxon>Lasiosphaeriaceae</taxon>
        <taxon>Cercophora</taxon>
    </lineage>
</organism>
<dbReference type="Proteomes" id="UP001174936">
    <property type="component" value="Unassembled WGS sequence"/>
</dbReference>
<accession>A0AA39YHP6</accession>
<protein>
    <recommendedName>
        <fullName evidence="3">CENP-V/GFA domain-containing protein</fullName>
    </recommendedName>
</protein>
<comment type="caution">
    <text evidence="1">The sequence shown here is derived from an EMBL/GenBank/DDBJ whole genome shotgun (WGS) entry which is preliminary data.</text>
</comment>
<evidence type="ECO:0000313" key="2">
    <source>
        <dbReference type="Proteomes" id="UP001174936"/>
    </source>
</evidence>
<reference evidence="1" key="1">
    <citation type="submission" date="2023-06" db="EMBL/GenBank/DDBJ databases">
        <title>Genome-scale phylogeny and comparative genomics of the fungal order Sordariales.</title>
        <authorList>
            <consortium name="Lawrence Berkeley National Laboratory"/>
            <person name="Hensen N."/>
            <person name="Bonometti L."/>
            <person name="Westerberg I."/>
            <person name="Brannstrom I.O."/>
            <person name="Guillou S."/>
            <person name="Cros-Aarteil S."/>
            <person name="Calhoun S."/>
            <person name="Haridas S."/>
            <person name="Kuo A."/>
            <person name="Mondo S."/>
            <person name="Pangilinan J."/>
            <person name="Riley R."/>
            <person name="Labutti K."/>
            <person name="Andreopoulos B."/>
            <person name="Lipzen A."/>
            <person name="Chen C."/>
            <person name="Yanf M."/>
            <person name="Daum C."/>
            <person name="Ng V."/>
            <person name="Clum A."/>
            <person name="Steindorff A."/>
            <person name="Ohm R."/>
            <person name="Martin F."/>
            <person name="Silar P."/>
            <person name="Natvig D."/>
            <person name="Lalanne C."/>
            <person name="Gautier V."/>
            <person name="Ament-Velasquez S.L."/>
            <person name="Kruys A."/>
            <person name="Hutchinson M.I."/>
            <person name="Powell A.J."/>
            <person name="Barry K."/>
            <person name="Miller A.N."/>
            <person name="Grigoriev I.V."/>
            <person name="Debuchy R."/>
            <person name="Gladieux P."/>
            <person name="Thoren M.H."/>
            <person name="Johannesson H."/>
        </authorList>
    </citation>
    <scope>NUCLEOTIDE SEQUENCE</scope>
    <source>
        <strain evidence="1">SMH2532-1</strain>
    </source>
</reference>
<dbReference type="SUPFAM" id="SSF51316">
    <property type="entry name" value="Mss4-like"/>
    <property type="match status" value="1"/>
</dbReference>
<evidence type="ECO:0000313" key="1">
    <source>
        <dbReference type="EMBL" id="KAK0652829.1"/>
    </source>
</evidence>
<sequence length="130" mass="14295">MRGVIDGWESRGLDIMPWVITSLRHIACEREGGFPGTQSALREAVDQRDERVGTLKYYEVMPGTQRYFCGRCSATVFLAADEDEEVVKVAVGLLGSPDGAMARSIISWDIKTDTQVEHSPRAEGDCAEGD</sequence>
<gene>
    <name evidence="1" type="ORF">B0T16DRAFT_406878</name>
</gene>
<evidence type="ECO:0008006" key="3">
    <source>
        <dbReference type="Google" id="ProtNLM"/>
    </source>
</evidence>
<dbReference type="Gene3D" id="2.170.150.70">
    <property type="match status" value="1"/>
</dbReference>
<dbReference type="AlphaFoldDB" id="A0AA39YHP6"/>
<dbReference type="InterPro" id="IPR011057">
    <property type="entry name" value="Mss4-like_sf"/>
</dbReference>
<name>A0AA39YHP6_9PEZI</name>
<proteinExistence type="predicted"/>
<keyword evidence="2" id="KW-1185">Reference proteome</keyword>
<dbReference type="EMBL" id="JAULSV010000002">
    <property type="protein sequence ID" value="KAK0652829.1"/>
    <property type="molecule type" value="Genomic_DNA"/>
</dbReference>